<dbReference type="PANTHER" id="PTHR11717">
    <property type="entry name" value="LOW MOLECULAR WEIGHT PROTEIN TYROSINE PHOSPHATASE"/>
    <property type="match status" value="1"/>
</dbReference>
<dbReference type="InterPro" id="IPR036196">
    <property type="entry name" value="Ptyr_pPase_sf"/>
</dbReference>
<reference evidence="3 4" key="1">
    <citation type="submission" date="2021-02" db="EMBL/GenBank/DDBJ databases">
        <title>Safari Cat Assemblies.</title>
        <authorList>
            <person name="Bredemeyer K.R."/>
            <person name="Murphy W.J."/>
        </authorList>
    </citation>
    <scope>NUCLEOTIDE SEQUENCE [LARGE SCALE GENOMIC DNA]</scope>
</reference>
<reference evidence="3" key="3">
    <citation type="submission" date="2025-09" db="UniProtKB">
        <authorList>
            <consortium name="Ensembl"/>
        </authorList>
    </citation>
    <scope>IDENTIFICATION</scope>
    <source>
        <strain evidence="3">breed Abyssinian</strain>
    </source>
</reference>
<reference evidence="3" key="2">
    <citation type="submission" date="2025-08" db="UniProtKB">
        <authorList>
            <consortium name="Ensembl"/>
        </authorList>
    </citation>
    <scope>IDENTIFICATION</scope>
    <source>
        <strain evidence="3">breed Abyssinian</strain>
    </source>
</reference>
<dbReference type="InterPro" id="IPR002115">
    <property type="entry name" value="Tyr_Pase_low_mol_wt_mml"/>
</dbReference>
<accession>A0ABI7WM50</accession>
<evidence type="ECO:0000313" key="3">
    <source>
        <dbReference type="Ensembl" id="ENSFCTP00005011389.1"/>
    </source>
</evidence>
<sequence length="204" mass="23629">MCTKYQSSRSSPSQTIDDEPVLFWFLHFQSVTHGYFVKYQHFRGAWWLNRLSGSGHDLPVRGFEPRVGLCADSSEPGACFGFCLSLSLLLPCLARNPCQPFTAKVVFREPMTDENISGNWRIFAKEDFASFDYIPTMDVRSNLKDLNRKRNQLMGHCQAKTELLGSPDPQKQYIIEDPYYRNDSNSRMCTWRQFMEHIKCSQTS</sequence>
<dbReference type="SUPFAM" id="SSF52788">
    <property type="entry name" value="Phosphotyrosine protein phosphatases I"/>
    <property type="match status" value="1"/>
</dbReference>
<dbReference type="Ensembl" id="ENSFCTT00005016603.1">
    <property type="protein sequence ID" value="ENSFCTP00005011389.1"/>
    <property type="gene ID" value="ENSFCTG00005005921.1"/>
</dbReference>
<feature type="domain" description="Phosphotyrosine protein phosphatase I" evidence="2">
    <location>
        <begin position="121"/>
        <end position="188"/>
    </location>
</feature>
<name>A0ABI7WM50_FELCA</name>
<keyword evidence="4" id="KW-1185">Reference proteome</keyword>
<dbReference type="EC" id="3.1.3.48" evidence="1"/>
<dbReference type="Proteomes" id="UP000823872">
    <property type="component" value="Chromosome F1"/>
</dbReference>
<dbReference type="InterPro" id="IPR023485">
    <property type="entry name" value="Ptyr_pPase"/>
</dbReference>
<evidence type="ECO:0000256" key="1">
    <source>
        <dbReference type="ARBA" id="ARBA00013064"/>
    </source>
</evidence>
<dbReference type="Pfam" id="PF01451">
    <property type="entry name" value="LMWPc"/>
    <property type="match status" value="1"/>
</dbReference>
<dbReference type="PANTHER" id="PTHR11717:SF7">
    <property type="entry name" value="LOW MOLECULAR WEIGHT PHOSPHOTYROSINE PROTEIN PHOSPHATASE"/>
    <property type="match status" value="1"/>
</dbReference>
<dbReference type="InterPro" id="IPR050438">
    <property type="entry name" value="LMW_PTPase"/>
</dbReference>
<protein>
    <recommendedName>
        <fullName evidence="1">protein-tyrosine-phosphatase</fullName>
        <ecNumber evidence="1">3.1.3.48</ecNumber>
    </recommendedName>
</protein>
<dbReference type="PRINTS" id="PR00720">
    <property type="entry name" value="MAMMALPTPASE"/>
</dbReference>
<dbReference type="Gene3D" id="3.40.50.2300">
    <property type="match status" value="1"/>
</dbReference>
<proteinExistence type="predicted"/>
<evidence type="ECO:0000313" key="4">
    <source>
        <dbReference type="Proteomes" id="UP000823872"/>
    </source>
</evidence>
<organism evidence="3 4">
    <name type="scientific">Felis catus</name>
    <name type="common">Cat</name>
    <name type="synonym">Felis silvestris catus</name>
    <dbReference type="NCBI Taxonomy" id="9685"/>
    <lineage>
        <taxon>Eukaryota</taxon>
        <taxon>Metazoa</taxon>
        <taxon>Chordata</taxon>
        <taxon>Craniata</taxon>
        <taxon>Vertebrata</taxon>
        <taxon>Euteleostomi</taxon>
        <taxon>Mammalia</taxon>
        <taxon>Eutheria</taxon>
        <taxon>Laurasiatheria</taxon>
        <taxon>Carnivora</taxon>
        <taxon>Feliformia</taxon>
        <taxon>Felidae</taxon>
        <taxon>Felinae</taxon>
        <taxon>Felis</taxon>
    </lineage>
</organism>
<evidence type="ECO:0000259" key="2">
    <source>
        <dbReference type="Pfam" id="PF01451"/>
    </source>
</evidence>